<evidence type="ECO:0000313" key="3">
    <source>
        <dbReference type="Proteomes" id="UP000294886"/>
    </source>
</evidence>
<evidence type="ECO:0000313" key="2">
    <source>
        <dbReference type="EMBL" id="TCO55498.1"/>
    </source>
</evidence>
<dbReference type="EMBL" id="SLWU01000039">
    <property type="protein sequence ID" value="TCO55498.1"/>
    <property type="molecule type" value="Genomic_DNA"/>
</dbReference>
<comment type="caution">
    <text evidence="2">The sequence shown here is derived from an EMBL/GenBank/DDBJ whole genome shotgun (WGS) entry which is preliminary data.</text>
</comment>
<protein>
    <submittedName>
        <fullName evidence="2">Uncharacterized protein</fullName>
    </submittedName>
</protein>
<reference evidence="2 3" key="1">
    <citation type="submission" date="2019-03" db="EMBL/GenBank/DDBJ databases">
        <title>Genomic Encyclopedia of Type Strains, Phase IV (KMG-IV): sequencing the most valuable type-strain genomes for metagenomic binning, comparative biology and taxonomic classification.</title>
        <authorList>
            <person name="Goeker M."/>
        </authorList>
    </citation>
    <scope>NUCLEOTIDE SEQUENCE [LARGE SCALE GENOMIC DNA]</scope>
    <source>
        <strain evidence="2 3">DSM 13054</strain>
    </source>
</reference>
<organism evidence="2 3">
    <name type="scientific">Caldanaerobacter subterraneus</name>
    <dbReference type="NCBI Taxonomy" id="911092"/>
    <lineage>
        <taxon>Bacteria</taxon>
        <taxon>Bacillati</taxon>
        <taxon>Bacillota</taxon>
        <taxon>Clostridia</taxon>
        <taxon>Thermoanaerobacterales</taxon>
        <taxon>Thermoanaerobacteraceae</taxon>
        <taxon>Caldanaerobacter</taxon>
    </lineage>
</organism>
<keyword evidence="1" id="KW-0812">Transmembrane</keyword>
<proteinExistence type="predicted"/>
<feature type="transmembrane region" description="Helical" evidence="1">
    <location>
        <begin position="72"/>
        <end position="89"/>
    </location>
</feature>
<feature type="transmembrane region" description="Helical" evidence="1">
    <location>
        <begin position="44"/>
        <end position="66"/>
    </location>
</feature>
<name>A0A4R2JF77_9THEO</name>
<feature type="transmembrane region" description="Helical" evidence="1">
    <location>
        <begin position="96"/>
        <end position="113"/>
    </location>
</feature>
<evidence type="ECO:0000256" key="1">
    <source>
        <dbReference type="SAM" id="Phobius"/>
    </source>
</evidence>
<dbReference type="Proteomes" id="UP000294886">
    <property type="component" value="Unassembled WGS sequence"/>
</dbReference>
<accession>A0A4R2JF77</accession>
<dbReference type="AlphaFoldDB" id="A0A4R2JF77"/>
<gene>
    <name evidence="2" type="ORF">EV203_1394</name>
</gene>
<keyword evidence="1" id="KW-0472">Membrane</keyword>
<sequence length="118" mass="13525">MLRNDKKLLIISVAVTFLKQIFYALLILLVETPLIIIGKLPLSFLLRVFLCVLNSALFIKLISYIIDPLSDLYSVSVMVIFITVPLAFWSSLKYNFILLGLLTTLFFAVYFLFLPEDN</sequence>
<keyword evidence="1" id="KW-1133">Transmembrane helix</keyword>